<keyword evidence="3" id="KW-0227">DNA damage</keyword>
<evidence type="ECO:0000256" key="3">
    <source>
        <dbReference type="ARBA" id="ARBA00022763"/>
    </source>
</evidence>
<protein>
    <submittedName>
        <fullName evidence="7">Very short patch repair endonuclease</fullName>
    </submittedName>
</protein>
<evidence type="ECO:0000313" key="8">
    <source>
        <dbReference type="Proteomes" id="UP001276840"/>
    </source>
</evidence>
<reference evidence="7 8" key="1">
    <citation type="submission" date="2023-08" db="EMBL/GenBank/DDBJ databases">
        <title>Implementing the SeqCode for naming new Mesorhizobium species isolated from Vachellia karroo root nodules.</title>
        <authorList>
            <person name="Van Lill M."/>
        </authorList>
    </citation>
    <scope>NUCLEOTIDE SEQUENCE [LARGE SCALE GENOMIC DNA]</scope>
    <source>
        <strain evidence="7 8">MSK 1335</strain>
    </source>
</reference>
<comment type="caution">
    <text evidence="7">The sequence shown here is derived from an EMBL/GenBank/DDBJ whole genome shotgun (WGS) entry which is preliminary data.</text>
</comment>
<evidence type="ECO:0000256" key="4">
    <source>
        <dbReference type="ARBA" id="ARBA00022801"/>
    </source>
</evidence>
<keyword evidence="1" id="KW-0540">Nuclease</keyword>
<dbReference type="CDD" id="cd00221">
    <property type="entry name" value="Vsr"/>
    <property type="match status" value="1"/>
</dbReference>
<organism evidence="7 8">
    <name type="scientific">Mesorhizobium montanum</name>
    <dbReference type="NCBI Taxonomy" id="3072323"/>
    <lineage>
        <taxon>Bacteria</taxon>
        <taxon>Pseudomonadati</taxon>
        <taxon>Pseudomonadota</taxon>
        <taxon>Alphaproteobacteria</taxon>
        <taxon>Hyphomicrobiales</taxon>
        <taxon>Phyllobacteriaceae</taxon>
        <taxon>Mesorhizobium</taxon>
    </lineage>
</organism>
<keyword evidence="5" id="KW-0234">DNA repair</keyword>
<keyword evidence="8" id="KW-1185">Reference proteome</keyword>
<evidence type="ECO:0000256" key="6">
    <source>
        <dbReference type="ARBA" id="ARBA00029466"/>
    </source>
</evidence>
<dbReference type="InterPro" id="IPR004603">
    <property type="entry name" value="DNA_mismatch_endonuc_vsr"/>
</dbReference>
<evidence type="ECO:0000256" key="2">
    <source>
        <dbReference type="ARBA" id="ARBA00022759"/>
    </source>
</evidence>
<comment type="similarity">
    <text evidence="6">Belongs to the Vsr family.</text>
</comment>
<dbReference type="Gene3D" id="3.40.960.10">
    <property type="entry name" value="VSR Endonuclease"/>
    <property type="match status" value="1"/>
</dbReference>
<dbReference type="EMBL" id="JAVIJF010000015">
    <property type="protein sequence ID" value="MDX8526995.1"/>
    <property type="molecule type" value="Genomic_DNA"/>
</dbReference>
<name>A0ABU4ZNP3_9HYPH</name>
<evidence type="ECO:0000256" key="5">
    <source>
        <dbReference type="ARBA" id="ARBA00023204"/>
    </source>
</evidence>
<dbReference type="GO" id="GO:0004519">
    <property type="term" value="F:endonuclease activity"/>
    <property type="evidence" value="ECO:0007669"/>
    <property type="project" value="UniProtKB-KW"/>
</dbReference>
<evidence type="ECO:0000313" key="7">
    <source>
        <dbReference type="EMBL" id="MDX8526995.1"/>
    </source>
</evidence>
<dbReference type="NCBIfam" id="TIGR00632">
    <property type="entry name" value="vsr"/>
    <property type="match status" value="1"/>
</dbReference>
<dbReference type="InterPro" id="IPR011335">
    <property type="entry name" value="Restrct_endonuc-II-like"/>
</dbReference>
<keyword evidence="4" id="KW-0378">Hydrolase</keyword>
<dbReference type="Pfam" id="PF03852">
    <property type="entry name" value="Vsr"/>
    <property type="match status" value="1"/>
</dbReference>
<accession>A0ABU4ZNP3</accession>
<keyword evidence="2 7" id="KW-0255">Endonuclease</keyword>
<dbReference type="Proteomes" id="UP001276840">
    <property type="component" value="Unassembled WGS sequence"/>
</dbReference>
<evidence type="ECO:0000256" key="1">
    <source>
        <dbReference type="ARBA" id="ARBA00022722"/>
    </source>
</evidence>
<sequence length="170" mass="19249">MTRLRGRPAAMADRLTVEQRRHNMSRVRSRGTAPELTVRRLLHSLGFRFRLHRGDLPGTPDIVLPRHRSAIFVHGCFWHGHRCPLFRVPATRTEFWISKITANCSRDAAARESLLSLGWRPLSVWECAIRGKGRLAERDLAMAITDFLEGDQAVGDITGKMSHAKTASEE</sequence>
<proteinExistence type="inferred from homology"/>
<gene>
    <name evidence="7" type="ORF">RFM68_21060</name>
</gene>
<dbReference type="SUPFAM" id="SSF52980">
    <property type="entry name" value="Restriction endonuclease-like"/>
    <property type="match status" value="1"/>
</dbReference>
<dbReference type="RefSeq" id="WP_320234930.1">
    <property type="nucleotide sequence ID" value="NZ_JAVIJF010000015.1"/>
</dbReference>